<comment type="caution">
    <text evidence="1">The sequence shown here is derived from an EMBL/GenBank/DDBJ whole genome shotgun (WGS) entry which is preliminary data.</text>
</comment>
<evidence type="ECO:0000313" key="1">
    <source>
        <dbReference type="EMBL" id="MXQ55581.1"/>
    </source>
</evidence>
<dbReference type="EMBL" id="WUUL01000016">
    <property type="protein sequence ID" value="MXQ55581.1"/>
    <property type="molecule type" value="Genomic_DNA"/>
</dbReference>
<sequence length="252" mass="29144">MNLFRKSLATFGVGSAKVDTRLEKSTYMQGEIVNGKVYVLGGQAEQQVDEIYLHLLLQYELDGNLSEYLIEKILITEPFTIGPKEERQFTFDFQLPFDAPVSTSGAPIYLQTGLEIKLAKDPLDVDGIEVLPHPYIDMILEAIELNHLRLSKVSFDFEHHFSRHPFVQMYHCEPTPEMEFNLDRAAFVFFAHQNEVEVIMHLDKKGDDLFSSMEEAFQLDERLGRFIIHLEEIHQGKEFLAHRVKEEILKSI</sequence>
<dbReference type="PANTHER" id="PTHR40053">
    <property type="entry name" value="SPORULATION-CONTROL PROTEIN SPO0M"/>
    <property type="match status" value="1"/>
</dbReference>
<gene>
    <name evidence="1" type="ORF">GSM42_18010</name>
</gene>
<dbReference type="Proteomes" id="UP000430692">
    <property type="component" value="Unassembled WGS sequence"/>
</dbReference>
<reference evidence="1 2" key="1">
    <citation type="submission" date="2019-12" db="EMBL/GenBank/DDBJ databases">
        <title>Whole-genome analyses of novel actinobacteria.</title>
        <authorList>
            <person name="Sahin N."/>
            <person name="Saygin H."/>
        </authorList>
    </citation>
    <scope>NUCLEOTIDE SEQUENCE [LARGE SCALE GENOMIC DNA]</scope>
    <source>
        <strain evidence="1 2">KC615</strain>
    </source>
</reference>
<proteinExistence type="predicted"/>
<dbReference type="RefSeq" id="WP_160802933.1">
    <property type="nucleotide sequence ID" value="NZ_WUUL01000016.1"/>
</dbReference>
<dbReference type="Pfam" id="PF07070">
    <property type="entry name" value="Spo0M"/>
    <property type="match status" value="1"/>
</dbReference>
<organism evidence="1 2">
    <name type="scientific">Shimazuella alba</name>
    <dbReference type="NCBI Taxonomy" id="2690964"/>
    <lineage>
        <taxon>Bacteria</taxon>
        <taxon>Bacillati</taxon>
        <taxon>Bacillota</taxon>
        <taxon>Bacilli</taxon>
        <taxon>Bacillales</taxon>
        <taxon>Thermoactinomycetaceae</taxon>
        <taxon>Shimazuella</taxon>
    </lineage>
</organism>
<accession>A0A6I4VXX0</accession>
<protein>
    <submittedName>
        <fullName evidence="1">Sporulation protein</fullName>
    </submittedName>
</protein>
<evidence type="ECO:0000313" key="2">
    <source>
        <dbReference type="Proteomes" id="UP000430692"/>
    </source>
</evidence>
<keyword evidence="2" id="KW-1185">Reference proteome</keyword>
<name>A0A6I4VXX0_9BACL</name>
<dbReference type="InterPro" id="IPR009776">
    <property type="entry name" value="Spore_0_M"/>
</dbReference>
<dbReference type="AlphaFoldDB" id="A0A6I4VXX0"/>
<dbReference type="PANTHER" id="PTHR40053:SF1">
    <property type="entry name" value="SPORULATION-CONTROL PROTEIN SPO0M"/>
    <property type="match status" value="1"/>
</dbReference>